<proteinExistence type="inferred from homology"/>
<protein>
    <submittedName>
        <fullName evidence="4">NAD(P)H-binding protein, PF13460 family</fullName>
    </submittedName>
</protein>
<feature type="domain" description="Ketoreductase" evidence="3">
    <location>
        <begin position="6"/>
        <end position="189"/>
    </location>
</feature>
<dbReference type="PRINTS" id="PR00081">
    <property type="entry name" value="GDHRDH"/>
</dbReference>
<dbReference type="InterPro" id="IPR050259">
    <property type="entry name" value="SDR"/>
</dbReference>
<dbReference type="Proteomes" id="UP000017052">
    <property type="component" value="Unassembled WGS sequence"/>
</dbReference>
<comment type="caution">
    <text evidence="4">The sequence shown here is derived from an EMBL/GenBank/DDBJ whole genome shotgun (WGS) entry which is preliminary data.</text>
</comment>
<dbReference type="PRINTS" id="PR00080">
    <property type="entry name" value="SDRFAMILY"/>
</dbReference>
<comment type="similarity">
    <text evidence="1 2">Belongs to the short-chain dehydrogenases/reductases (SDR) family.</text>
</comment>
<dbReference type="InterPro" id="IPR020904">
    <property type="entry name" value="Sc_DH/Rdtase_CS"/>
</dbReference>
<evidence type="ECO:0000313" key="4">
    <source>
        <dbReference type="EMBL" id="ERK54640.1"/>
    </source>
</evidence>
<gene>
    <name evidence="4" type="ORF">HMPREF0682_2688</name>
</gene>
<evidence type="ECO:0000313" key="5">
    <source>
        <dbReference type="Proteomes" id="UP000017052"/>
    </source>
</evidence>
<dbReference type="InterPro" id="IPR036291">
    <property type="entry name" value="NAD(P)-bd_dom_sf"/>
</dbReference>
<dbReference type="OrthoDB" id="9810734at2"/>
<dbReference type="SUPFAM" id="SSF51735">
    <property type="entry name" value="NAD(P)-binding Rossmann-fold domains"/>
    <property type="match status" value="1"/>
</dbReference>
<evidence type="ECO:0000259" key="3">
    <source>
        <dbReference type="SMART" id="SM00822"/>
    </source>
</evidence>
<dbReference type="AlphaFoldDB" id="U2PVV8"/>
<dbReference type="PROSITE" id="PS00061">
    <property type="entry name" value="ADH_SHORT"/>
    <property type="match status" value="1"/>
</dbReference>
<dbReference type="GeneID" id="95359406"/>
<evidence type="ECO:0000256" key="2">
    <source>
        <dbReference type="RuleBase" id="RU000363"/>
    </source>
</evidence>
<dbReference type="SMART" id="SM00822">
    <property type="entry name" value="PKS_KR"/>
    <property type="match status" value="1"/>
</dbReference>
<dbReference type="Pfam" id="PF00106">
    <property type="entry name" value="adh_short"/>
    <property type="match status" value="1"/>
</dbReference>
<evidence type="ECO:0000256" key="1">
    <source>
        <dbReference type="ARBA" id="ARBA00006484"/>
    </source>
</evidence>
<sequence length="261" mass="27191">MTSRSSIALVTGASSGIGAAVALELAEAGHDVALVARRGDLLERVAEQVRARGAQALVLTTDLAQPGATQQVLDSMTGLWGPVRVLVNNAAVPRSGPIASLDPRHWDLSMRLNLTVPFELARGVIPAMRRAGNGWIINIGSVSGLQAHAFAGPYAVAKRGLNALTELLAAENGDAGVRSACLCLGWVATEMAAPPEKVGVDPQELLAPEDVAATVRWLVESPVRLTLGPVLRVSPTHPGTALESVWPRLASEMHASGSLHA</sequence>
<dbReference type="RefSeq" id="WP_021797859.1">
    <property type="nucleotide sequence ID" value="NZ_ACVN02000209.1"/>
</dbReference>
<dbReference type="EMBL" id="ACVN02000209">
    <property type="protein sequence ID" value="ERK54640.1"/>
    <property type="molecule type" value="Genomic_DNA"/>
</dbReference>
<dbReference type="InterPro" id="IPR057326">
    <property type="entry name" value="KR_dom"/>
</dbReference>
<keyword evidence="5" id="KW-1185">Reference proteome</keyword>
<dbReference type="PANTHER" id="PTHR42879:SF2">
    <property type="entry name" value="3-OXOACYL-[ACYL-CARRIER-PROTEIN] REDUCTASE FABG"/>
    <property type="match status" value="1"/>
</dbReference>
<dbReference type="GO" id="GO:0032787">
    <property type="term" value="P:monocarboxylic acid metabolic process"/>
    <property type="evidence" value="ECO:0007669"/>
    <property type="project" value="UniProtKB-ARBA"/>
</dbReference>
<organism evidence="4 5">
    <name type="scientific">Propionibacterium acidifaciens F0233</name>
    <dbReference type="NCBI Taxonomy" id="553198"/>
    <lineage>
        <taxon>Bacteria</taxon>
        <taxon>Bacillati</taxon>
        <taxon>Actinomycetota</taxon>
        <taxon>Actinomycetes</taxon>
        <taxon>Propionibacteriales</taxon>
        <taxon>Propionibacteriaceae</taxon>
        <taxon>Propionibacterium</taxon>
    </lineage>
</organism>
<reference evidence="4" key="1">
    <citation type="submission" date="2013-08" db="EMBL/GenBank/DDBJ databases">
        <authorList>
            <person name="Durkin A.S."/>
            <person name="Haft D.R."/>
            <person name="McCorrison J."/>
            <person name="Torralba M."/>
            <person name="Gillis M."/>
            <person name="Haft D.H."/>
            <person name="Methe B."/>
            <person name="Sutton G."/>
            <person name="Nelson K.E."/>
        </authorList>
    </citation>
    <scope>NUCLEOTIDE SEQUENCE [LARGE SCALE GENOMIC DNA]</scope>
    <source>
        <strain evidence="4">F0233</strain>
    </source>
</reference>
<accession>U2PVV8</accession>
<name>U2PVV8_9ACTN</name>
<dbReference type="PANTHER" id="PTHR42879">
    <property type="entry name" value="3-OXOACYL-(ACYL-CARRIER-PROTEIN) REDUCTASE"/>
    <property type="match status" value="1"/>
</dbReference>
<dbReference type="CDD" id="cd05233">
    <property type="entry name" value="SDR_c"/>
    <property type="match status" value="1"/>
</dbReference>
<dbReference type="InterPro" id="IPR002347">
    <property type="entry name" value="SDR_fam"/>
</dbReference>
<dbReference type="Gene3D" id="3.40.50.720">
    <property type="entry name" value="NAD(P)-binding Rossmann-like Domain"/>
    <property type="match status" value="1"/>
</dbReference>